<evidence type="ECO:0000256" key="4">
    <source>
        <dbReference type="ARBA" id="ARBA00022980"/>
    </source>
</evidence>
<accession>A0A2H0BK08</accession>
<reference evidence="8 9" key="1">
    <citation type="submission" date="2017-09" db="EMBL/GenBank/DDBJ databases">
        <title>Depth-based differentiation of microbial function through sediment-hosted aquifers and enrichment of novel symbionts in the deep terrestrial subsurface.</title>
        <authorList>
            <person name="Probst A.J."/>
            <person name="Ladd B."/>
            <person name="Jarett J.K."/>
            <person name="Geller-Mcgrath D.E."/>
            <person name="Sieber C.M."/>
            <person name="Emerson J.B."/>
            <person name="Anantharaman K."/>
            <person name="Thomas B.C."/>
            <person name="Malmstrom R."/>
            <person name="Stieglmeier M."/>
            <person name="Klingl A."/>
            <person name="Woyke T."/>
            <person name="Ryan C.M."/>
            <person name="Banfield J.F."/>
        </authorList>
    </citation>
    <scope>NUCLEOTIDE SEQUENCE [LARGE SCALE GENOMIC DNA]</scope>
    <source>
        <strain evidence="8">CG22_combo_CG10-13_8_21_14_all_39_10</strain>
    </source>
</reference>
<evidence type="ECO:0000256" key="6">
    <source>
        <dbReference type="ARBA" id="ARBA00035241"/>
    </source>
</evidence>
<dbReference type="GO" id="GO:0015934">
    <property type="term" value="C:large ribosomal subunit"/>
    <property type="evidence" value="ECO:0007669"/>
    <property type="project" value="InterPro"/>
</dbReference>
<evidence type="ECO:0000313" key="9">
    <source>
        <dbReference type="Proteomes" id="UP000229847"/>
    </source>
</evidence>
<name>A0A2H0BK08_9BACT</name>
<keyword evidence="4" id="KW-0689">Ribosomal protein</keyword>
<dbReference type="Gene3D" id="6.10.20.140">
    <property type="entry name" value="50S ribosomal protein L1, Chain A, Domain 1"/>
    <property type="match status" value="1"/>
</dbReference>
<dbReference type="Proteomes" id="UP000229847">
    <property type="component" value="Unassembled WGS sequence"/>
</dbReference>
<dbReference type="Pfam" id="PF00687">
    <property type="entry name" value="Ribosomal_L1"/>
    <property type="match status" value="1"/>
</dbReference>
<dbReference type="GO" id="GO:0003723">
    <property type="term" value="F:RNA binding"/>
    <property type="evidence" value="ECO:0007669"/>
    <property type="project" value="InterPro"/>
</dbReference>
<organism evidence="8 9">
    <name type="scientific">Candidatus Woesebacteria bacterium CG22_combo_CG10-13_8_21_14_all_39_10</name>
    <dbReference type="NCBI Taxonomy" id="1975059"/>
    <lineage>
        <taxon>Bacteria</taxon>
        <taxon>Candidatus Woeseibacteriota</taxon>
    </lineage>
</organism>
<sequence length="275" mass="30273">MGKTKTAFVEVKEEVKKTSLDELKEKRERQAAATKAKKAKEIHISGLKGGQRIKIIEAMPAEALAKAGEPSFAKASKGHREPRVHSKKYNEVKAKVDRNKSYSVKEAIKLVKETSYTKFNGSVELHMATKKIGLSVQVSLPYSAGKEKRVEVASEETLKKIQGNKIDFDILVATPEMMPKLVPFARILGPKGLMPNPKNGTLVPDIKKAKQVGGNTITIKTEKEAPLIHTVIGKVSQKEEEPEENLAAIIKAVSKKQIEKAYLKATMGPSIRLKV</sequence>
<evidence type="ECO:0000256" key="1">
    <source>
        <dbReference type="ARBA" id="ARBA00010531"/>
    </source>
</evidence>
<keyword evidence="5" id="KW-0687">Ribonucleoprotein</keyword>
<keyword evidence="3" id="KW-0810">Translation regulation</keyword>
<dbReference type="SUPFAM" id="SSF56808">
    <property type="entry name" value="Ribosomal protein L1"/>
    <property type="match status" value="1"/>
</dbReference>
<dbReference type="InterPro" id="IPR016095">
    <property type="entry name" value="Ribosomal_uL1_3-a/b-sand"/>
</dbReference>
<evidence type="ECO:0000256" key="2">
    <source>
        <dbReference type="ARBA" id="ARBA00022491"/>
    </source>
</evidence>
<dbReference type="InterPro" id="IPR023674">
    <property type="entry name" value="Ribosomal_uL1-like"/>
</dbReference>
<proteinExistence type="inferred from homology"/>
<protein>
    <recommendedName>
        <fullName evidence="6">Large ribosomal subunit protein uL1</fullName>
    </recommendedName>
    <alternativeName>
        <fullName evidence="7">50S ribosomal protein L1</fullName>
    </alternativeName>
</protein>
<dbReference type="EMBL" id="PCSW01000020">
    <property type="protein sequence ID" value="PIP57889.1"/>
    <property type="molecule type" value="Genomic_DNA"/>
</dbReference>
<dbReference type="InterPro" id="IPR028364">
    <property type="entry name" value="Ribosomal_uL1/biogenesis"/>
</dbReference>
<comment type="similarity">
    <text evidence="1">Belongs to the universal ribosomal protein uL1 family.</text>
</comment>
<dbReference type="GO" id="GO:0006412">
    <property type="term" value="P:translation"/>
    <property type="evidence" value="ECO:0007669"/>
    <property type="project" value="InterPro"/>
</dbReference>
<dbReference type="Gene3D" id="3.40.50.790">
    <property type="match status" value="1"/>
</dbReference>
<keyword evidence="2" id="KW-0678">Repressor</keyword>
<dbReference type="AlphaFoldDB" id="A0A2H0BK08"/>
<evidence type="ECO:0000256" key="3">
    <source>
        <dbReference type="ARBA" id="ARBA00022845"/>
    </source>
</evidence>
<dbReference type="PANTHER" id="PTHR36427">
    <property type="entry name" value="54S RIBOSOMAL PROTEIN L1, MITOCHONDRIAL"/>
    <property type="match status" value="1"/>
</dbReference>
<dbReference type="CDD" id="cd00403">
    <property type="entry name" value="Ribosomal_L1"/>
    <property type="match status" value="1"/>
</dbReference>
<evidence type="ECO:0000256" key="7">
    <source>
        <dbReference type="ARBA" id="ARBA00035452"/>
    </source>
</evidence>
<dbReference type="GO" id="GO:0006417">
    <property type="term" value="P:regulation of translation"/>
    <property type="evidence" value="ECO:0007669"/>
    <property type="project" value="UniProtKB-KW"/>
</dbReference>
<dbReference type="PANTHER" id="PTHR36427:SF3">
    <property type="entry name" value="LARGE RIBOSOMAL SUBUNIT PROTEIN UL1M"/>
    <property type="match status" value="1"/>
</dbReference>
<dbReference type="GO" id="GO:0003735">
    <property type="term" value="F:structural constituent of ribosome"/>
    <property type="evidence" value="ECO:0007669"/>
    <property type="project" value="InterPro"/>
</dbReference>
<evidence type="ECO:0000313" key="8">
    <source>
        <dbReference type="EMBL" id="PIP57889.1"/>
    </source>
</evidence>
<gene>
    <name evidence="8" type="ORF">COX03_00650</name>
</gene>
<evidence type="ECO:0000256" key="5">
    <source>
        <dbReference type="ARBA" id="ARBA00023274"/>
    </source>
</evidence>
<comment type="caution">
    <text evidence="8">The sequence shown here is derived from an EMBL/GenBank/DDBJ whole genome shotgun (WGS) entry which is preliminary data.</text>
</comment>